<dbReference type="GO" id="GO:0005886">
    <property type="term" value="C:plasma membrane"/>
    <property type="evidence" value="ECO:0007669"/>
    <property type="project" value="UniProtKB-SubCell"/>
</dbReference>
<feature type="transmembrane region" description="Helical" evidence="7">
    <location>
        <begin position="164"/>
        <end position="183"/>
    </location>
</feature>
<evidence type="ECO:0000313" key="10">
    <source>
        <dbReference type="EMBL" id="MZS89042.1"/>
    </source>
</evidence>
<dbReference type="AlphaFoldDB" id="A0A6L8XTA3"/>
<evidence type="ECO:0000256" key="7">
    <source>
        <dbReference type="SAM" id="Phobius"/>
    </source>
</evidence>
<evidence type="ECO:0000256" key="1">
    <source>
        <dbReference type="ARBA" id="ARBA00004651"/>
    </source>
</evidence>
<dbReference type="EMBL" id="WWVF01000013">
    <property type="protein sequence ID" value="MZS89042.1"/>
    <property type="molecule type" value="Genomic_DNA"/>
</dbReference>
<comment type="subcellular location">
    <subcellularLocation>
        <location evidence="1">Cell membrane</location>
        <topology evidence="1">Multi-pass membrane protein</topology>
    </subcellularLocation>
</comment>
<feature type="region of interest" description="Disordered" evidence="6">
    <location>
        <begin position="101"/>
        <end position="120"/>
    </location>
</feature>
<comment type="caution">
    <text evidence="10">The sequence shown here is derived from an EMBL/GenBank/DDBJ whole genome shotgun (WGS) entry which is preliminary data.</text>
</comment>
<sequence>MTVQMWVHVVIFVMILCALTGWKKGWIPSSGIGGKDGIRLFAVVAIAGNLLGMILTLQNGGQVYPQGYRLEKEDTGSYEKEFMVSVDGEEPVSMYIQVPEKELEEQEKEPKQNKKLTRKEQAQKSIAEAVSRYNEQRSDPDYYYLPDKLNGKKVKWESPADTSGMLLTGLFLIAAMAILVMKGREEQVQLQKRYEELLMDYPGLIMKFTLLVQAGMTVRKAFQKISLDYGRKRKRNPRPAYEEIRIVCYEMESGVSESEAYRRFGERCGQAKYKTFATLLIQNLQKGSRQMADMLERESTEAWEERKRKARVLGEAAATKLLVPMIMMLIVVMAIVMIPAFMSFYGET</sequence>
<evidence type="ECO:0000259" key="8">
    <source>
        <dbReference type="Pfam" id="PF00482"/>
    </source>
</evidence>
<evidence type="ECO:0000313" key="11">
    <source>
        <dbReference type="Proteomes" id="UP000477156"/>
    </source>
</evidence>
<evidence type="ECO:0000256" key="6">
    <source>
        <dbReference type="SAM" id="MobiDB-lite"/>
    </source>
</evidence>
<dbReference type="EMBL" id="WWVQ01000002">
    <property type="protein sequence ID" value="MZL31848.1"/>
    <property type="molecule type" value="Genomic_DNA"/>
</dbReference>
<name>A0A6L8XTA3_9FIRM</name>
<keyword evidence="2" id="KW-1003">Cell membrane</keyword>
<feature type="domain" description="Type II secretion system protein GspF" evidence="8">
    <location>
        <begin position="208"/>
        <end position="339"/>
    </location>
</feature>
<protein>
    <submittedName>
        <fullName evidence="10">Bacterial type II secretion system protein F domain protein</fullName>
    </submittedName>
</protein>
<evidence type="ECO:0000256" key="3">
    <source>
        <dbReference type="ARBA" id="ARBA00022692"/>
    </source>
</evidence>
<dbReference type="Proteomes" id="UP000477156">
    <property type="component" value="Unassembled WGS sequence"/>
</dbReference>
<evidence type="ECO:0000313" key="12">
    <source>
        <dbReference type="Proteomes" id="UP000477285"/>
    </source>
</evidence>
<dbReference type="Proteomes" id="UP000477285">
    <property type="component" value="Unassembled WGS sequence"/>
</dbReference>
<gene>
    <name evidence="10" type="ORF">GT712_08155</name>
    <name evidence="9" type="ORF">GT728_01200</name>
</gene>
<dbReference type="PANTHER" id="PTHR35007">
    <property type="entry name" value="INTEGRAL MEMBRANE PROTEIN-RELATED"/>
    <property type="match status" value="1"/>
</dbReference>
<dbReference type="InterPro" id="IPR018076">
    <property type="entry name" value="T2SS_GspF_dom"/>
</dbReference>
<dbReference type="PANTHER" id="PTHR35007:SF2">
    <property type="entry name" value="PILUS ASSEMBLE PROTEIN"/>
    <property type="match status" value="1"/>
</dbReference>
<feature type="transmembrane region" description="Helical" evidence="7">
    <location>
        <begin position="321"/>
        <end position="345"/>
    </location>
</feature>
<evidence type="ECO:0000256" key="2">
    <source>
        <dbReference type="ARBA" id="ARBA00022475"/>
    </source>
</evidence>
<reference evidence="11 12" key="1">
    <citation type="journal article" date="2019" name="Nat. Med.">
        <title>A library of human gut bacterial isolates paired with longitudinal multiomics data enables mechanistic microbiome research.</title>
        <authorList>
            <person name="Poyet M."/>
            <person name="Groussin M."/>
            <person name="Gibbons S.M."/>
            <person name="Avila-Pacheco J."/>
            <person name="Jiang X."/>
            <person name="Kearney S.M."/>
            <person name="Perrotta A.R."/>
            <person name="Berdy B."/>
            <person name="Zhao S."/>
            <person name="Lieberman T.D."/>
            <person name="Swanson P.K."/>
            <person name="Smith M."/>
            <person name="Roesemann S."/>
            <person name="Alexander J.E."/>
            <person name="Rich S.A."/>
            <person name="Livny J."/>
            <person name="Vlamakis H."/>
            <person name="Clish C."/>
            <person name="Bullock K."/>
            <person name="Deik A."/>
            <person name="Scott J."/>
            <person name="Pierce K.A."/>
            <person name="Xavier R.J."/>
            <person name="Alm E.J."/>
        </authorList>
    </citation>
    <scope>NUCLEOTIDE SEQUENCE [LARGE SCALE GENOMIC DNA]</scope>
    <source>
        <strain evidence="9 12">BIOML-A1</strain>
        <strain evidence="10 11">BIOML-A12</strain>
    </source>
</reference>
<feature type="transmembrane region" description="Helical" evidence="7">
    <location>
        <begin position="6"/>
        <end position="26"/>
    </location>
</feature>
<keyword evidence="3 7" id="KW-0812">Transmembrane</keyword>
<accession>A0A6L8XTA3</accession>
<proteinExistence type="predicted"/>
<dbReference type="Pfam" id="PF00482">
    <property type="entry name" value="T2SSF"/>
    <property type="match status" value="1"/>
</dbReference>
<keyword evidence="5 7" id="KW-0472">Membrane</keyword>
<evidence type="ECO:0000256" key="5">
    <source>
        <dbReference type="ARBA" id="ARBA00023136"/>
    </source>
</evidence>
<evidence type="ECO:0000256" key="4">
    <source>
        <dbReference type="ARBA" id="ARBA00022989"/>
    </source>
</evidence>
<feature type="compositionally biased region" description="Basic and acidic residues" evidence="6">
    <location>
        <begin position="108"/>
        <end position="120"/>
    </location>
</feature>
<evidence type="ECO:0000313" key="9">
    <source>
        <dbReference type="EMBL" id="MZL31848.1"/>
    </source>
</evidence>
<feature type="transmembrane region" description="Helical" evidence="7">
    <location>
        <begin position="38"/>
        <end position="57"/>
    </location>
</feature>
<organism evidence="10 11">
    <name type="scientific">Blautia wexlerae</name>
    <dbReference type="NCBI Taxonomy" id="418240"/>
    <lineage>
        <taxon>Bacteria</taxon>
        <taxon>Bacillati</taxon>
        <taxon>Bacillota</taxon>
        <taxon>Clostridia</taxon>
        <taxon>Lachnospirales</taxon>
        <taxon>Lachnospiraceae</taxon>
        <taxon>Blautia</taxon>
    </lineage>
</organism>
<keyword evidence="4 7" id="KW-1133">Transmembrane helix</keyword>